<dbReference type="RefSeq" id="WP_041567049.1">
    <property type="nucleotide sequence ID" value="NZ_QKZR01000008.1"/>
</dbReference>
<reference evidence="1 2" key="1">
    <citation type="submission" date="2018-06" db="EMBL/GenBank/DDBJ databases">
        <title>Genomic Encyclopedia of Archaeal and Bacterial Type Strains, Phase II (KMG-II): from individual species to whole genera.</title>
        <authorList>
            <person name="Goeker M."/>
        </authorList>
    </citation>
    <scope>NUCLEOTIDE SEQUENCE [LARGE SCALE GENOMIC DNA]</scope>
    <source>
        <strain evidence="1 2">DSM 17205</strain>
    </source>
</reference>
<keyword evidence="2" id="KW-1185">Reference proteome</keyword>
<accession>A0ABX5PU51</accession>
<proteinExistence type="predicted"/>
<gene>
    <name evidence="1" type="ORF">LX97_03348</name>
</gene>
<sequence length="92" mass="10918">MRKNISKVTIMLILIFVIFSCANYKNQMIRGKGNLDQARLNSMIDFAYKYKTPKKYLKERGGKPFNVFWVFEKKVIIKTSLLLPYFLKMMVI</sequence>
<protein>
    <recommendedName>
        <fullName evidence="3">Lipoprotein</fullName>
    </recommendedName>
</protein>
<evidence type="ECO:0000313" key="2">
    <source>
        <dbReference type="Proteomes" id="UP000248584"/>
    </source>
</evidence>
<evidence type="ECO:0008006" key="3">
    <source>
        <dbReference type="Google" id="ProtNLM"/>
    </source>
</evidence>
<comment type="caution">
    <text evidence="1">The sequence shown here is derived from an EMBL/GenBank/DDBJ whole genome shotgun (WGS) entry which is preliminary data.</text>
</comment>
<evidence type="ECO:0000313" key="1">
    <source>
        <dbReference type="EMBL" id="PZX36883.1"/>
    </source>
</evidence>
<dbReference type="Proteomes" id="UP000248584">
    <property type="component" value="Unassembled WGS sequence"/>
</dbReference>
<name>A0ABX5PU51_9FLAO</name>
<organism evidence="1 2">
    <name type="scientific">Nonlabens dokdonensis</name>
    <dbReference type="NCBI Taxonomy" id="328515"/>
    <lineage>
        <taxon>Bacteria</taxon>
        <taxon>Pseudomonadati</taxon>
        <taxon>Bacteroidota</taxon>
        <taxon>Flavobacteriia</taxon>
        <taxon>Flavobacteriales</taxon>
        <taxon>Flavobacteriaceae</taxon>
        <taxon>Nonlabens</taxon>
    </lineage>
</organism>
<dbReference type="EMBL" id="QKZR01000008">
    <property type="protein sequence ID" value="PZX36883.1"/>
    <property type="molecule type" value="Genomic_DNA"/>
</dbReference>
<dbReference type="PROSITE" id="PS51257">
    <property type="entry name" value="PROKAR_LIPOPROTEIN"/>
    <property type="match status" value="1"/>
</dbReference>